<protein>
    <submittedName>
        <fullName evidence="2">Uncharacterized protein</fullName>
    </submittedName>
</protein>
<dbReference type="EMBL" id="RBWU01000004">
    <property type="protein sequence ID" value="RKS73688.1"/>
    <property type="molecule type" value="Genomic_DNA"/>
</dbReference>
<feature type="transmembrane region" description="Helical" evidence="1">
    <location>
        <begin position="518"/>
        <end position="540"/>
    </location>
</feature>
<feature type="transmembrane region" description="Helical" evidence="1">
    <location>
        <begin position="159"/>
        <end position="179"/>
    </location>
</feature>
<name>A0A495QMF4_9ACTN</name>
<feature type="transmembrane region" description="Helical" evidence="1">
    <location>
        <begin position="130"/>
        <end position="153"/>
    </location>
</feature>
<evidence type="ECO:0000313" key="3">
    <source>
        <dbReference type="Proteomes" id="UP000274601"/>
    </source>
</evidence>
<sequence>MDLLGAWARTSHITKSIQGTVLSTASARARNAHGGNQVIQFLDRTAATGERTTPTRVTRLVDAFTDQVVLLFATWTVVFHLGLLFHPSTSVLLLVWLVGAVAIALVYAARRGWWAGLVWRKPSDAAVPGAVPRALVVVAVGAGVVAGTCAGLHPSGVPWWCAWVPGIVSVAASAAALLVRRTGTGIEGGPPPVENHPDGRDEETRWGTPVALLTGAGFAVASLFIVNTDGDDAYFVSRSVATAATGEIPHKDVIFTPGTADEISGEPPVASIEVLAGAVARVLGVHGASFVWYALLPAVTFLAVWALWRLVRSWAPRHAVLCFAVGAVYLLWSGTSRASLGSFHLLRMWQGKAVLVSVLVPLLLVYLTRWAERRSRGDLALLGATGIAATGLTSSAAFVVPLVVGAAAVALVAAGRVRTGLAACVAAVYPIGSGLAVKLFYGDTTVPGTVHDAPGSYRWVLLHGALGVIGGCAVWLSPWTARRGVPALLAAGVAAVLTVLVVPGVLETAADLSGAGQVLWRTMWVVPAPALIGLLASVRLPAGRWPGPVRVGAAGVPAALLVVALVVGGTPVWSESNGSRVASRPAWKVPPGSVGTARDVVEIAGPGGLVLMPTGVMRVVPLLTVRTQAVNPNSHYLKLLPVDPRVIRDRQVLSAAVRRSSGRKPEASEVAAALSRAGVDVACAYPGDERGLALLEKAGYDEERRVGNLRCLLPPRS</sequence>
<organism evidence="2 3">
    <name type="scientific">Actinomadura pelletieri DSM 43383</name>
    <dbReference type="NCBI Taxonomy" id="1120940"/>
    <lineage>
        <taxon>Bacteria</taxon>
        <taxon>Bacillati</taxon>
        <taxon>Actinomycetota</taxon>
        <taxon>Actinomycetes</taxon>
        <taxon>Streptosporangiales</taxon>
        <taxon>Thermomonosporaceae</taxon>
        <taxon>Actinomadura</taxon>
    </lineage>
</organism>
<accession>A0A495QMF4</accession>
<dbReference type="AlphaFoldDB" id="A0A495QMF4"/>
<feature type="transmembrane region" description="Helical" evidence="1">
    <location>
        <begin position="456"/>
        <end position="476"/>
    </location>
</feature>
<keyword evidence="1" id="KW-0812">Transmembrane</keyword>
<dbReference type="Pfam" id="PF19554">
    <property type="entry name" value="DUF6077"/>
    <property type="match status" value="1"/>
</dbReference>
<feature type="transmembrane region" description="Helical" evidence="1">
    <location>
        <begin position="314"/>
        <end position="332"/>
    </location>
</feature>
<feature type="transmembrane region" description="Helical" evidence="1">
    <location>
        <begin position="391"/>
        <end position="414"/>
    </location>
</feature>
<feature type="transmembrane region" description="Helical" evidence="1">
    <location>
        <begin position="91"/>
        <end position="109"/>
    </location>
</feature>
<gene>
    <name evidence="2" type="ORF">BZB76_4390</name>
</gene>
<evidence type="ECO:0000256" key="1">
    <source>
        <dbReference type="SAM" id="Phobius"/>
    </source>
</evidence>
<feature type="transmembrane region" description="Helical" evidence="1">
    <location>
        <begin position="421"/>
        <end position="441"/>
    </location>
</feature>
<comment type="caution">
    <text evidence="2">The sequence shown here is derived from an EMBL/GenBank/DDBJ whole genome shotgun (WGS) entry which is preliminary data.</text>
</comment>
<feature type="transmembrane region" description="Helical" evidence="1">
    <location>
        <begin position="488"/>
        <end position="506"/>
    </location>
</feature>
<dbReference type="Proteomes" id="UP000274601">
    <property type="component" value="Unassembled WGS sequence"/>
</dbReference>
<proteinExistence type="predicted"/>
<reference evidence="2 3" key="1">
    <citation type="submission" date="2018-10" db="EMBL/GenBank/DDBJ databases">
        <title>Genomic Encyclopedia of Archaeal and Bacterial Type Strains, Phase II (KMG-II): from individual species to whole genera.</title>
        <authorList>
            <person name="Goeker M."/>
        </authorList>
    </citation>
    <scope>NUCLEOTIDE SEQUENCE [LARGE SCALE GENOMIC DNA]</scope>
    <source>
        <strain evidence="2 3">DSM 43383</strain>
    </source>
</reference>
<dbReference type="InterPro" id="IPR045723">
    <property type="entry name" value="DUF6077"/>
</dbReference>
<keyword evidence="1" id="KW-1133">Transmembrane helix</keyword>
<keyword evidence="1" id="KW-0472">Membrane</keyword>
<feature type="transmembrane region" description="Helical" evidence="1">
    <location>
        <begin position="290"/>
        <end position="308"/>
    </location>
</feature>
<feature type="transmembrane region" description="Helical" evidence="1">
    <location>
        <begin position="68"/>
        <end position="85"/>
    </location>
</feature>
<evidence type="ECO:0000313" key="2">
    <source>
        <dbReference type="EMBL" id="RKS73688.1"/>
    </source>
</evidence>
<keyword evidence="3" id="KW-1185">Reference proteome</keyword>
<feature type="transmembrane region" description="Helical" evidence="1">
    <location>
        <begin position="353"/>
        <end position="371"/>
    </location>
</feature>
<feature type="transmembrane region" description="Helical" evidence="1">
    <location>
        <begin position="552"/>
        <end position="573"/>
    </location>
</feature>